<dbReference type="NCBIfam" id="TIGR00739">
    <property type="entry name" value="yajC"/>
    <property type="match status" value="1"/>
</dbReference>
<gene>
    <name evidence="14" type="primary">yajC</name>
    <name evidence="14" type="ORF">CLG96_07535</name>
</gene>
<dbReference type="RefSeq" id="WP_107967235.1">
    <property type="nucleotide sequence ID" value="NZ_NWBU01000005.1"/>
</dbReference>
<keyword evidence="11" id="KW-0811">Translocation</keyword>
<keyword evidence="7" id="KW-1003">Cell membrane</keyword>
<sequence length="112" mass="11922">MFASPAYAQAAGGAPAGGAAAFLQFLPLVFIFVIFYFLLIRPQQKRMKDHRAKVDAVKKNDTVVTGGGLIGKATRVDEHEVEVEIAPNVRVKVVKSTLSDVQPAGSGKPAND</sequence>
<proteinExistence type="inferred from homology"/>
<dbReference type="EMBL" id="NWBU01000005">
    <property type="protein sequence ID" value="PTQ12373.1"/>
    <property type="molecule type" value="Genomic_DNA"/>
</dbReference>
<evidence type="ECO:0000256" key="7">
    <source>
        <dbReference type="ARBA" id="ARBA00022475"/>
    </source>
</evidence>
<dbReference type="PRINTS" id="PR01853">
    <property type="entry name" value="YAJCTRNLCASE"/>
</dbReference>
<evidence type="ECO:0000256" key="11">
    <source>
        <dbReference type="ARBA" id="ARBA00023010"/>
    </source>
</evidence>
<evidence type="ECO:0000313" key="14">
    <source>
        <dbReference type="EMBL" id="PTQ12373.1"/>
    </source>
</evidence>
<evidence type="ECO:0000313" key="15">
    <source>
        <dbReference type="Proteomes" id="UP000244162"/>
    </source>
</evidence>
<accession>A0A2T5G087</accession>
<dbReference type="OrthoDB" id="9811406at2"/>
<dbReference type="InterPro" id="IPR003849">
    <property type="entry name" value="Preprotein_translocase_YajC"/>
</dbReference>
<comment type="similarity">
    <text evidence="3">Belongs to the YajC family.</text>
</comment>
<keyword evidence="15" id="KW-1185">Reference proteome</keyword>
<dbReference type="GO" id="GO:0005886">
    <property type="term" value="C:plasma membrane"/>
    <property type="evidence" value="ECO:0007669"/>
    <property type="project" value="UniProtKB-SubCell"/>
</dbReference>
<keyword evidence="6" id="KW-0813">Transport</keyword>
<evidence type="ECO:0000256" key="9">
    <source>
        <dbReference type="ARBA" id="ARBA00022927"/>
    </source>
</evidence>
<reference evidence="14 15" key="1">
    <citation type="submission" date="2017-09" db="EMBL/GenBank/DDBJ databases">
        <title>Sphingomonas panjinensis sp.nov., isolated from oil-contaminated soil.</title>
        <authorList>
            <person name="Wang L."/>
            <person name="Chen L."/>
        </authorList>
    </citation>
    <scope>NUCLEOTIDE SEQUENCE [LARGE SCALE GENOMIC DNA]</scope>
    <source>
        <strain evidence="14 15">FW-11</strain>
    </source>
</reference>
<comment type="subcellular location">
    <subcellularLocation>
        <location evidence="2">Cell membrane</location>
        <topology evidence="2">Single-pass membrane protein</topology>
    </subcellularLocation>
</comment>
<keyword evidence="10 13" id="KW-1133">Transmembrane helix</keyword>
<keyword evidence="9" id="KW-0653">Protein transport</keyword>
<dbReference type="Pfam" id="PF02699">
    <property type="entry name" value="YajC"/>
    <property type="match status" value="1"/>
</dbReference>
<dbReference type="SMART" id="SM01323">
    <property type="entry name" value="YajC"/>
    <property type="match status" value="1"/>
</dbReference>
<name>A0A2T5G087_9SPHN</name>
<keyword evidence="8 13" id="KW-0812">Transmembrane</keyword>
<organism evidence="14 15">
    <name type="scientific">Sphingomonas oleivorans</name>
    <dbReference type="NCBI Taxonomy" id="1735121"/>
    <lineage>
        <taxon>Bacteria</taxon>
        <taxon>Pseudomonadati</taxon>
        <taxon>Pseudomonadota</taxon>
        <taxon>Alphaproteobacteria</taxon>
        <taxon>Sphingomonadales</taxon>
        <taxon>Sphingomonadaceae</taxon>
        <taxon>Sphingomonas</taxon>
    </lineage>
</organism>
<feature type="transmembrane region" description="Helical" evidence="13">
    <location>
        <begin position="20"/>
        <end position="39"/>
    </location>
</feature>
<keyword evidence="12 13" id="KW-0472">Membrane</keyword>
<evidence type="ECO:0000256" key="12">
    <source>
        <dbReference type="ARBA" id="ARBA00023136"/>
    </source>
</evidence>
<protein>
    <recommendedName>
        <fullName evidence="5">Sec translocon accessory complex subunit YajC</fullName>
    </recommendedName>
</protein>
<evidence type="ECO:0000256" key="2">
    <source>
        <dbReference type="ARBA" id="ARBA00004162"/>
    </source>
</evidence>
<comment type="function">
    <text evidence="1">The SecYEG-SecDF-YajC-YidC holo-translocon (HTL) protein secretase/insertase is a supercomplex required for protein secretion, insertion of proteins into membranes, and assembly of membrane protein complexes. While the SecYEG complex is essential for assembly of a number of proteins and complexes, the SecDF-YajC-YidC subcomplex facilitates these functions.</text>
</comment>
<dbReference type="PANTHER" id="PTHR33909">
    <property type="entry name" value="SEC TRANSLOCON ACCESSORY COMPLEX SUBUNIT YAJC"/>
    <property type="match status" value="1"/>
</dbReference>
<dbReference type="Proteomes" id="UP000244162">
    <property type="component" value="Unassembled WGS sequence"/>
</dbReference>
<dbReference type="GO" id="GO:0015031">
    <property type="term" value="P:protein transport"/>
    <property type="evidence" value="ECO:0007669"/>
    <property type="project" value="UniProtKB-KW"/>
</dbReference>
<evidence type="ECO:0000256" key="13">
    <source>
        <dbReference type="SAM" id="Phobius"/>
    </source>
</evidence>
<comment type="subunit">
    <text evidence="4">Part of the SecDF-YidC-YajC translocase complex. The SecDF-YidC-YajC translocase forms a supercomplex with SecYEG, called the holo-translocon (HTL).</text>
</comment>
<evidence type="ECO:0000256" key="10">
    <source>
        <dbReference type="ARBA" id="ARBA00022989"/>
    </source>
</evidence>
<evidence type="ECO:0000256" key="5">
    <source>
        <dbReference type="ARBA" id="ARBA00014962"/>
    </source>
</evidence>
<dbReference type="AlphaFoldDB" id="A0A2T5G087"/>
<comment type="caution">
    <text evidence="14">The sequence shown here is derived from an EMBL/GenBank/DDBJ whole genome shotgun (WGS) entry which is preliminary data.</text>
</comment>
<evidence type="ECO:0000256" key="6">
    <source>
        <dbReference type="ARBA" id="ARBA00022448"/>
    </source>
</evidence>
<evidence type="ECO:0000256" key="3">
    <source>
        <dbReference type="ARBA" id="ARBA00006742"/>
    </source>
</evidence>
<evidence type="ECO:0000256" key="1">
    <source>
        <dbReference type="ARBA" id="ARBA00002061"/>
    </source>
</evidence>
<evidence type="ECO:0000256" key="8">
    <source>
        <dbReference type="ARBA" id="ARBA00022692"/>
    </source>
</evidence>
<dbReference type="PANTHER" id="PTHR33909:SF1">
    <property type="entry name" value="SEC TRANSLOCON ACCESSORY COMPLEX SUBUNIT YAJC"/>
    <property type="match status" value="1"/>
</dbReference>
<evidence type="ECO:0000256" key="4">
    <source>
        <dbReference type="ARBA" id="ARBA00011718"/>
    </source>
</evidence>